<reference evidence="2" key="1">
    <citation type="journal article" date="2020" name="mSystems">
        <title>Genome- and Community-Level Interaction Insights into Carbon Utilization and Element Cycling Functions of Hydrothermarchaeota in Hydrothermal Sediment.</title>
        <authorList>
            <person name="Zhou Z."/>
            <person name="Liu Y."/>
            <person name="Xu W."/>
            <person name="Pan J."/>
            <person name="Luo Z.H."/>
            <person name="Li M."/>
        </authorList>
    </citation>
    <scope>NUCLEOTIDE SEQUENCE [LARGE SCALE GENOMIC DNA]</scope>
    <source>
        <strain evidence="3">SpSt-10</strain>
        <strain evidence="2">SpSt-62</strain>
        <strain evidence="1">SpSt-97</strain>
    </source>
</reference>
<protein>
    <submittedName>
        <fullName evidence="2">Uncharacterized protein</fullName>
    </submittedName>
</protein>
<dbReference type="EMBL" id="DTPI01000004">
    <property type="protein sequence ID" value="HGE65566.1"/>
    <property type="molecule type" value="Genomic_DNA"/>
</dbReference>
<comment type="caution">
    <text evidence="2">The sequence shown here is derived from an EMBL/GenBank/DDBJ whole genome shotgun (WGS) entry which is preliminary data.</text>
</comment>
<evidence type="ECO:0000313" key="2">
    <source>
        <dbReference type="EMBL" id="HGU59093.1"/>
    </source>
</evidence>
<proteinExistence type="predicted"/>
<sequence>MDIVYHGPFIIDEPEEFTMEDFIRNALAMEVERLFYSNGRLFIIDYETLHGIVEDKFVIVELITYSSFTNVNEYKRWVLYHGHDDAIEYTDKIINIRGDTTIIPIVKTRDRFVRKIEEMISKGWVRKVI</sequence>
<accession>A0A7C4S563</accession>
<organism evidence="2">
    <name type="scientific">Geoglobus ahangari</name>
    <dbReference type="NCBI Taxonomy" id="113653"/>
    <lineage>
        <taxon>Archaea</taxon>
        <taxon>Methanobacteriati</taxon>
        <taxon>Methanobacteriota</taxon>
        <taxon>Archaeoglobi</taxon>
        <taxon>Archaeoglobales</taxon>
        <taxon>Archaeoglobaceae</taxon>
        <taxon>Geoglobus</taxon>
    </lineage>
</organism>
<dbReference type="EMBL" id="DTAK01000014">
    <property type="protein sequence ID" value="HGU59093.1"/>
    <property type="molecule type" value="Genomic_DNA"/>
</dbReference>
<evidence type="ECO:0000313" key="3">
    <source>
        <dbReference type="EMBL" id="HHF48204.1"/>
    </source>
</evidence>
<dbReference type="EMBL" id="DRUC01000051">
    <property type="protein sequence ID" value="HHF48204.1"/>
    <property type="molecule type" value="Genomic_DNA"/>
</dbReference>
<name>A0A7C4S563_9EURY</name>
<evidence type="ECO:0000313" key="1">
    <source>
        <dbReference type="EMBL" id="HGE65566.1"/>
    </source>
</evidence>
<dbReference type="AlphaFoldDB" id="A0A7C4S563"/>
<gene>
    <name evidence="3" type="ORF">ENL48_03215</name>
    <name evidence="2" type="ORF">ENT89_02650</name>
    <name evidence="1" type="ORF">ENX77_00255</name>
</gene>